<dbReference type="GO" id="GO:0008311">
    <property type="term" value="F:double-stranded DNA 3'-5' DNA exonuclease activity"/>
    <property type="evidence" value="ECO:0007669"/>
    <property type="project" value="UniProtKB-EC"/>
</dbReference>
<dbReference type="AlphaFoldDB" id="A0A1Z2XM60"/>
<reference evidence="11" key="2">
    <citation type="submission" date="2017-05" db="EMBL/GenBank/DDBJ databases">
        <title>Improved OligoMM genomes.</title>
        <authorList>
            <person name="Garzetti D."/>
        </authorList>
    </citation>
    <scope>NUCLEOTIDE SEQUENCE [LARGE SCALE GENOMIC DNA]</scope>
    <source>
        <strain evidence="11">KB18</strain>
    </source>
</reference>
<dbReference type="GO" id="GO:0046872">
    <property type="term" value="F:metal ion binding"/>
    <property type="evidence" value="ECO:0007669"/>
    <property type="project" value="UniProtKB-KW"/>
</dbReference>
<keyword evidence="11" id="KW-1185">Reference proteome</keyword>
<dbReference type="InterPro" id="IPR004808">
    <property type="entry name" value="AP_endonuc_1"/>
</dbReference>
<evidence type="ECO:0000313" key="11">
    <source>
        <dbReference type="Proteomes" id="UP000196710"/>
    </source>
</evidence>
<sequence>MKLISWNVNGLRACMGKGFMDVIEQEQPDAICLQETKMLREQADFQFPGYLEYWNSAEKKGYSGTAIFTSTEPISAAYGIGCEDYDREGRAITLEYESFCLVTIYTPNSQRGLERLPFRMVFEDKLREYLYRLREKKPVVVCGDLNVAHRPIDLKNDKSNIGNAGYTYEERGKFSELLASGMTDTFRYLYPDKEEAYSWWSYRSNSRENNTGWRIDYFLCDKRLESRIEDSLILPQYTGSDHCPVCLILKEDENA</sequence>
<feature type="binding site" evidence="6">
    <location>
        <position position="146"/>
    </location>
    <ligand>
        <name>Mg(2+)</name>
        <dbReference type="ChEBI" id="CHEBI:18420"/>
        <label>1</label>
    </ligand>
</feature>
<keyword evidence="4 6" id="KW-0460">Magnesium</keyword>
<feature type="site" description="Interaction with DNA substrate" evidence="7">
    <location>
        <position position="242"/>
    </location>
</feature>
<dbReference type="Gene3D" id="3.60.10.10">
    <property type="entry name" value="Endonuclease/exonuclease/phosphatase"/>
    <property type="match status" value="1"/>
</dbReference>
<evidence type="ECO:0000259" key="8">
    <source>
        <dbReference type="Pfam" id="PF03372"/>
    </source>
</evidence>
<dbReference type="GO" id="GO:0008081">
    <property type="term" value="F:phosphoric diester hydrolase activity"/>
    <property type="evidence" value="ECO:0007669"/>
    <property type="project" value="TreeGrafter"/>
</dbReference>
<dbReference type="InterPro" id="IPR036691">
    <property type="entry name" value="Endo/exonu/phosph_ase_sf"/>
</dbReference>
<evidence type="ECO:0000256" key="6">
    <source>
        <dbReference type="PIRSR" id="PIRSR604808-2"/>
    </source>
</evidence>
<dbReference type="SUPFAM" id="SSF56219">
    <property type="entry name" value="DNase I-like"/>
    <property type="match status" value="1"/>
</dbReference>
<gene>
    <name evidence="10" type="primary">xth</name>
    <name evidence="9" type="ORF">ADH66_01930</name>
    <name evidence="10" type="ORF">I5Q82_11960</name>
</gene>
<dbReference type="Proteomes" id="UP000596035">
    <property type="component" value="Chromosome"/>
</dbReference>
<organism evidence="10 12">
    <name type="scientific">Acutalibacter muris</name>
    <dbReference type="NCBI Taxonomy" id="1796620"/>
    <lineage>
        <taxon>Bacteria</taxon>
        <taxon>Bacillati</taxon>
        <taxon>Bacillota</taxon>
        <taxon>Clostridia</taxon>
        <taxon>Eubacteriales</taxon>
        <taxon>Acutalibacteraceae</taxon>
        <taxon>Acutalibacter</taxon>
    </lineage>
</organism>
<name>A0A1Z2XM60_9FIRM</name>
<dbReference type="PANTHER" id="PTHR22748">
    <property type="entry name" value="AP ENDONUCLEASE"/>
    <property type="match status" value="1"/>
</dbReference>
<feature type="binding site" evidence="6">
    <location>
        <position position="144"/>
    </location>
    <ligand>
        <name>Mg(2+)</name>
        <dbReference type="ChEBI" id="CHEBI:18420"/>
        <label>1</label>
    </ligand>
</feature>
<dbReference type="EMBL" id="CP021422">
    <property type="protein sequence ID" value="ASB39523.1"/>
    <property type="molecule type" value="Genomic_DNA"/>
</dbReference>
<accession>A0A1Z2XM60</accession>
<dbReference type="GO" id="GO:0006284">
    <property type="term" value="P:base-excision repair"/>
    <property type="evidence" value="ECO:0007669"/>
    <property type="project" value="TreeGrafter"/>
</dbReference>
<dbReference type="PROSITE" id="PS51435">
    <property type="entry name" value="AP_NUCLEASE_F1_4"/>
    <property type="match status" value="1"/>
</dbReference>
<reference evidence="9" key="1">
    <citation type="journal article" date="2017" name="Genome Announc.">
        <title>High-Quality Whole-Genome Sequences of the Oligo-Mouse-Microbiota Bacterial Community.</title>
        <authorList>
            <person name="Garzetti D."/>
            <person name="Brugiroux S."/>
            <person name="Bunk B."/>
            <person name="Pukall R."/>
            <person name="McCoy K.D."/>
            <person name="Macpherson A.J."/>
            <person name="Stecher B."/>
        </authorList>
    </citation>
    <scope>NUCLEOTIDE SEQUENCE</scope>
    <source>
        <strain evidence="9">KB18</strain>
    </source>
</reference>
<protein>
    <submittedName>
        <fullName evidence="10">Exodeoxyribonuclease III</fullName>
        <ecNumber evidence="10">3.1.11.2</ecNumber>
    </submittedName>
</protein>
<evidence type="ECO:0000256" key="5">
    <source>
        <dbReference type="PIRSR" id="PIRSR604808-1"/>
    </source>
</evidence>
<feature type="active site" description="Proton donor/acceptor" evidence="5">
    <location>
        <position position="144"/>
    </location>
</feature>
<dbReference type="NCBIfam" id="TIGR00633">
    <property type="entry name" value="xth"/>
    <property type="match status" value="1"/>
</dbReference>
<dbReference type="Proteomes" id="UP000196710">
    <property type="component" value="Chromosome"/>
</dbReference>
<evidence type="ECO:0000256" key="4">
    <source>
        <dbReference type="ARBA" id="ARBA00022842"/>
    </source>
</evidence>
<feature type="domain" description="Endonuclease/exonuclease/phosphatase" evidence="8">
    <location>
        <begin position="4"/>
        <end position="242"/>
    </location>
</feature>
<dbReference type="NCBIfam" id="TIGR00195">
    <property type="entry name" value="exoDNase_III"/>
    <property type="match status" value="1"/>
</dbReference>
<evidence type="ECO:0000256" key="2">
    <source>
        <dbReference type="ARBA" id="ARBA00022723"/>
    </source>
</evidence>
<keyword evidence="6" id="KW-0464">Manganese</keyword>
<evidence type="ECO:0000313" key="12">
    <source>
        <dbReference type="Proteomes" id="UP000596035"/>
    </source>
</evidence>
<keyword evidence="2 6" id="KW-0479">Metal-binding</keyword>
<evidence type="ECO:0000256" key="3">
    <source>
        <dbReference type="ARBA" id="ARBA00022801"/>
    </source>
</evidence>
<comment type="cofactor">
    <cofactor evidence="6">
        <name>Mg(2+)</name>
        <dbReference type="ChEBI" id="CHEBI:18420"/>
    </cofactor>
    <cofactor evidence="6">
        <name>Mn(2+)</name>
        <dbReference type="ChEBI" id="CHEBI:29035"/>
    </cofactor>
    <text evidence="6">Probably binds two magnesium or manganese ions per subunit.</text>
</comment>
<feature type="site" description="Important for catalytic activity" evidence="7">
    <location>
        <position position="216"/>
    </location>
</feature>
<dbReference type="GO" id="GO:0003906">
    <property type="term" value="F:DNA-(apurinic or apyrimidinic site) endonuclease activity"/>
    <property type="evidence" value="ECO:0007669"/>
    <property type="project" value="TreeGrafter"/>
</dbReference>
<comment type="similarity">
    <text evidence="1">Belongs to the DNA repair enzymes AP/ExoA family.</text>
</comment>
<feature type="active site" description="Proton acceptor" evidence="5">
    <location>
        <position position="242"/>
    </location>
</feature>
<feature type="binding site" evidence="6">
    <location>
        <position position="7"/>
    </location>
    <ligand>
        <name>Mg(2+)</name>
        <dbReference type="ChEBI" id="CHEBI:18420"/>
        <label>1</label>
    </ligand>
</feature>
<keyword evidence="3 10" id="KW-0378">Hydrolase</keyword>
<dbReference type="RefSeq" id="WP_066541703.1">
    <property type="nucleotide sequence ID" value="NZ_CP021422.1"/>
</dbReference>
<feature type="site" description="Transition state stabilizer" evidence="7">
    <location>
        <position position="146"/>
    </location>
</feature>
<feature type="binding site" evidence="6">
    <location>
        <position position="241"/>
    </location>
    <ligand>
        <name>Mg(2+)</name>
        <dbReference type="ChEBI" id="CHEBI:18420"/>
        <label>1</label>
    </ligand>
</feature>
<feature type="active site" evidence="5">
    <location>
        <position position="105"/>
    </location>
</feature>
<reference evidence="10 12" key="3">
    <citation type="submission" date="2020-11" db="EMBL/GenBank/DDBJ databases">
        <title>Closed and high quality bacterial genomes of the OMM12 community.</title>
        <authorList>
            <person name="Marbouty M."/>
            <person name="Lamy-Besnier Q."/>
            <person name="Debarbieux L."/>
            <person name="Koszul R."/>
        </authorList>
    </citation>
    <scope>NUCLEOTIDE SEQUENCE [LARGE SCALE GENOMIC DNA]</scope>
    <source>
        <strain evidence="10 12">KB18</strain>
    </source>
</reference>
<dbReference type="InterPro" id="IPR005135">
    <property type="entry name" value="Endo/exonuclease/phosphatase"/>
</dbReference>
<dbReference type="KEGG" id="amur:ADH66_01930"/>
<evidence type="ECO:0000313" key="10">
    <source>
        <dbReference type="EMBL" id="QQR32081.1"/>
    </source>
</evidence>
<evidence type="ECO:0000256" key="1">
    <source>
        <dbReference type="ARBA" id="ARBA00007092"/>
    </source>
</evidence>
<dbReference type="PANTHER" id="PTHR22748:SF6">
    <property type="entry name" value="DNA-(APURINIC OR APYRIMIDINIC SITE) ENDONUCLEASE"/>
    <property type="match status" value="1"/>
</dbReference>
<dbReference type="Pfam" id="PF03372">
    <property type="entry name" value="Exo_endo_phos"/>
    <property type="match status" value="1"/>
</dbReference>
<dbReference type="EMBL" id="CP065321">
    <property type="protein sequence ID" value="QQR32081.1"/>
    <property type="molecule type" value="Genomic_DNA"/>
</dbReference>
<feature type="binding site" evidence="6">
    <location>
        <position position="242"/>
    </location>
    <ligand>
        <name>Mg(2+)</name>
        <dbReference type="ChEBI" id="CHEBI:18420"/>
        <label>1</label>
    </ligand>
</feature>
<dbReference type="CDD" id="cd09087">
    <property type="entry name" value="Ape1-like_AP-endo"/>
    <property type="match status" value="1"/>
</dbReference>
<dbReference type="EC" id="3.1.11.2" evidence="10"/>
<feature type="binding site" evidence="6">
    <location>
        <position position="35"/>
    </location>
    <ligand>
        <name>Mg(2+)</name>
        <dbReference type="ChEBI" id="CHEBI:18420"/>
        <label>1</label>
    </ligand>
</feature>
<evidence type="ECO:0000313" key="9">
    <source>
        <dbReference type="EMBL" id="ASB39523.1"/>
    </source>
</evidence>
<proteinExistence type="inferred from homology"/>
<evidence type="ECO:0000256" key="7">
    <source>
        <dbReference type="PIRSR" id="PIRSR604808-3"/>
    </source>
</evidence>